<dbReference type="OrthoDB" id="66881at2759"/>
<dbReference type="GO" id="GO:0004499">
    <property type="term" value="F:N,N-dimethylaniline monooxygenase activity"/>
    <property type="evidence" value="ECO:0007669"/>
    <property type="project" value="InterPro"/>
</dbReference>
<evidence type="ECO:0000256" key="4">
    <source>
        <dbReference type="ARBA" id="ARBA00023002"/>
    </source>
</evidence>
<dbReference type="AlphaFoldDB" id="A0A1B8GQU3"/>
<dbReference type="Proteomes" id="UP000091956">
    <property type="component" value="Unassembled WGS sequence"/>
</dbReference>
<evidence type="ECO:0000256" key="1">
    <source>
        <dbReference type="ARBA" id="ARBA00009183"/>
    </source>
</evidence>
<name>A0A1B8GQU3_9PEZI</name>
<dbReference type="Pfam" id="PF19834">
    <property type="entry name" value="DUF6314"/>
    <property type="match status" value="1"/>
</dbReference>
<evidence type="ECO:0000259" key="5">
    <source>
        <dbReference type="Pfam" id="PF19834"/>
    </source>
</evidence>
<gene>
    <name evidence="6" type="ORF">VE01_03711</name>
</gene>
<dbReference type="RefSeq" id="XP_018131935.1">
    <property type="nucleotide sequence ID" value="XM_018273195.2"/>
</dbReference>
<dbReference type="PANTHER" id="PTHR23023">
    <property type="entry name" value="DIMETHYLANILINE MONOOXYGENASE"/>
    <property type="match status" value="1"/>
</dbReference>
<reference evidence="7" key="2">
    <citation type="journal article" date="2018" name="Nat. Commun.">
        <title>Extreme sensitivity to ultraviolet light in the fungal pathogen causing white-nose syndrome of bats.</title>
        <authorList>
            <person name="Palmer J.M."/>
            <person name="Drees K.P."/>
            <person name="Foster J.T."/>
            <person name="Lindner D.L."/>
        </authorList>
    </citation>
    <scope>NUCLEOTIDE SEQUENCE [LARGE SCALE GENOMIC DNA]</scope>
    <source>
        <strain evidence="7">UAMH 10579</strain>
    </source>
</reference>
<evidence type="ECO:0000313" key="7">
    <source>
        <dbReference type="Proteomes" id="UP000091956"/>
    </source>
</evidence>
<organism evidence="6 7">
    <name type="scientific">Pseudogymnoascus verrucosus</name>
    <dbReference type="NCBI Taxonomy" id="342668"/>
    <lineage>
        <taxon>Eukaryota</taxon>
        <taxon>Fungi</taxon>
        <taxon>Dikarya</taxon>
        <taxon>Ascomycota</taxon>
        <taxon>Pezizomycotina</taxon>
        <taxon>Leotiomycetes</taxon>
        <taxon>Thelebolales</taxon>
        <taxon>Thelebolaceae</taxon>
        <taxon>Pseudogymnoascus</taxon>
    </lineage>
</organism>
<dbReference type="PRINTS" id="PR00419">
    <property type="entry name" value="ADXRDTASE"/>
</dbReference>
<dbReference type="GeneID" id="28837097"/>
<evidence type="ECO:0000256" key="2">
    <source>
        <dbReference type="ARBA" id="ARBA00022630"/>
    </source>
</evidence>
<sequence length="732" mass="80735">MKSVCIIGAGPGGLVAAKTFLQNGFRVTVYEKDDKVGGIWAFPKQSESDGYLSPRTPTNLSKFTVGFSDLSWQSLGTGDHVPMFPAAAQVGQYLELYRDRYVPSSTFKFRHRVISADRVEQDGGHQWKVVAETKVGGPEPGDSAGANTKQETAYFDYVINAAGFFSKPSIPSRLIPPSKTVKEVHTSQFRELDDLFTDQSFHTGKHILVYGGGNSAGEVASNIAFQLSSSQYSPNPSTHRNRFEGMKVYHVTPRPLYAIPPYIPGGILNTFKPLDLSFYDLKWRQPGPIVSSSGPLDPEATATRYYAVYGMVGEQKDLGAEALVTKEKTTPYATLSESYAEFVRSGLIIPVAGRVSGYKEQDASTVSAIVATNDGAEALIPKIGASVIANGYTPTAALSFLSPEIKEALEYDETSARLPILLQNYQTLNPAVPDLGFIGFYEGPYWGVMEMQARLLAARWSERVEIPIHPDESLERLRSLRQAMRDRRPDIPQYWFSDYIGYLSEISSSLGLTRNDSPFPDAGTGPISPARYLASTDAHEEAIATMQDLKTTIDACVNGKFRARAAFRALQGLWDIERRVHSSLTPPTLSGSFEGTATFHPRAPTMEGVDLEYLYIEDGDLTSAADGQVSPESRRSVYRYVEKTDRISVWAVNPSDGVALFRAHEIEFSPVGCEEEPCTARATGLRVEDDYRTGYWFEFGAVGLREVDVAHEVRGAEEFYEVTTFTRPREGI</sequence>
<dbReference type="SUPFAM" id="SSF51905">
    <property type="entry name" value="FAD/NAD(P)-binding domain"/>
    <property type="match status" value="1"/>
</dbReference>
<dbReference type="InterPro" id="IPR050346">
    <property type="entry name" value="FMO-like"/>
</dbReference>
<dbReference type="InterPro" id="IPR045632">
    <property type="entry name" value="DUF6314"/>
</dbReference>
<evidence type="ECO:0000256" key="3">
    <source>
        <dbReference type="ARBA" id="ARBA00022827"/>
    </source>
</evidence>
<dbReference type="EMBL" id="KV460218">
    <property type="protein sequence ID" value="OBT98202.1"/>
    <property type="molecule type" value="Genomic_DNA"/>
</dbReference>
<dbReference type="Gene3D" id="3.50.50.60">
    <property type="entry name" value="FAD/NAD(P)-binding domain"/>
    <property type="match status" value="1"/>
</dbReference>
<feature type="domain" description="DUF6314" evidence="5">
    <location>
        <begin position="570"/>
        <end position="724"/>
    </location>
</feature>
<keyword evidence="2" id="KW-0285">Flavoprotein</keyword>
<dbReference type="InterPro" id="IPR036188">
    <property type="entry name" value="FAD/NAD-bd_sf"/>
</dbReference>
<dbReference type="Pfam" id="PF00743">
    <property type="entry name" value="FMO-like"/>
    <property type="match status" value="1"/>
</dbReference>
<dbReference type="GO" id="GO:0050661">
    <property type="term" value="F:NADP binding"/>
    <property type="evidence" value="ECO:0007669"/>
    <property type="project" value="InterPro"/>
</dbReference>
<dbReference type="GO" id="GO:0050660">
    <property type="term" value="F:flavin adenine dinucleotide binding"/>
    <property type="evidence" value="ECO:0007669"/>
    <property type="project" value="InterPro"/>
</dbReference>
<evidence type="ECO:0000313" key="6">
    <source>
        <dbReference type="EMBL" id="OBT98202.1"/>
    </source>
</evidence>
<reference evidence="6 7" key="1">
    <citation type="submission" date="2016-03" db="EMBL/GenBank/DDBJ databases">
        <title>Comparative genomics of Pseudogymnoascus destructans, the fungus causing white-nose syndrome of bats.</title>
        <authorList>
            <person name="Palmer J.M."/>
            <person name="Drees K.P."/>
            <person name="Foster J.T."/>
            <person name="Lindner D.L."/>
        </authorList>
    </citation>
    <scope>NUCLEOTIDE SEQUENCE [LARGE SCALE GENOMIC DNA]</scope>
    <source>
        <strain evidence="6 7">UAMH 10579</strain>
    </source>
</reference>
<comment type="similarity">
    <text evidence="1">Belongs to the FMO family.</text>
</comment>
<keyword evidence="7" id="KW-1185">Reference proteome</keyword>
<dbReference type="InterPro" id="IPR020946">
    <property type="entry name" value="Flavin_mOase-like"/>
</dbReference>
<accession>A0A1B8GQU3</accession>
<keyword evidence="4" id="KW-0560">Oxidoreductase</keyword>
<proteinExistence type="inferred from homology"/>
<protein>
    <recommendedName>
        <fullName evidence="5">DUF6314 domain-containing protein</fullName>
    </recommendedName>
</protein>
<keyword evidence="3" id="KW-0274">FAD</keyword>